<sequence length="130" mass="13198">MTLKGRSIAKGTGTGELLYTDTPISFLGGVDAATGIIIDEKHPLHGQSVAGKVLAFPYGKGSTVGSYVMYGLARNKVAPAAIINTECETIIAIGAIISGIPMVDRLDGDVSGLSGMITVNGSTGEVSTAE</sequence>
<evidence type="ECO:0000259" key="8">
    <source>
        <dbReference type="Pfam" id="PF01989"/>
    </source>
</evidence>
<feature type="active site" description="Proton acceptor" evidence="7">
    <location>
        <position position="62"/>
    </location>
</feature>
<protein>
    <recommendedName>
        <fullName evidence="7">Phosphomevalonate dehydratase small subunit</fullName>
        <shortName evidence="7">PMDh small subunit</shortName>
        <shortName evidence="7">PMDh-S</shortName>
        <ecNumber evidence="7">4.2.1.182</ecNumber>
    </recommendedName>
</protein>
<gene>
    <name evidence="9" type="ORF">O0S10_09615</name>
</gene>
<comment type="function">
    <text evidence="5 7">Component of a hydro-lyase that catalyzes the dehydration of mevalonate 5-phosphate (MVA5P) to form trans-anhydromevalonate 5-phosphate (tAHMP). Involved in the archaeal mevalonate (MVA) pathway, which provides fundamental precursors for isoprenoid biosynthesis, such as isopentenyl diphosphate (IPP) and dimethylallyl diphosphate (DMAPP).</text>
</comment>
<comment type="pathway">
    <text evidence="1 7">Isoprenoid biosynthesis; isopentenyl diphosphate biosynthesis via mevalonate pathway.</text>
</comment>
<evidence type="ECO:0000313" key="9">
    <source>
        <dbReference type="EMBL" id="MCZ0861472.1"/>
    </source>
</evidence>
<evidence type="ECO:0000256" key="4">
    <source>
        <dbReference type="ARBA" id="ARBA00045120"/>
    </source>
</evidence>
<feature type="domain" description="Phosphomevalonate dehydratase small subunit-like" evidence="8">
    <location>
        <begin position="24"/>
        <end position="103"/>
    </location>
</feature>
<dbReference type="HAMAP" id="MF_00078">
    <property type="entry name" value="PMDh_S"/>
    <property type="match status" value="1"/>
</dbReference>
<dbReference type="SUPFAM" id="SSF52016">
    <property type="entry name" value="LeuD/IlvD-like"/>
    <property type="match status" value="1"/>
</dbReference>
<dbReference type="Proteomes" id="UP001141422">
    <property type="component" value="Unassembled WGS sequence"/>
</dbReference>
<keyword evidence="10" id="KW-1185">Reference proteome</keyword>
<evidence type="ECO:0000313" key="10">
    <source>
        <dbReference type="Proteomes" id="UP001141422"/>
    </source>
</evidence>
<evidence type="ECO:0000256" key="7">
    <source>
        <dbReference type="HAMAP-Rule" id="MF_00078"/>
    </source>
</evidence>
<dbReference type="Pfam" id="PF01989">
    <property type="entry name" value="AcnX_swivel_put"/>
    <property type="match status" value="1"/>
</dbReference>
<dbReference type="RefSeq" id="WP_268925662.1">
    <property type="nucleotide sequence ID" value="NZ_JAPTGB010000025.1"/>
</dbReference>
<dbReference type="EMBL" id="JAPTGB010000025">
    <property type="protein sequence ID" value="MCZ0861472.1"/>
    <property type="molecule type" value="Genomic_DNA"/>
</dbReference>
<dbReference type="InterPro" id="IPR012016">
    <property type="entry name" value="PMDh-S-like"/>
</dbReference>
<reference evidence="9" key="1">
    <citation type="submission" date="2022-12" db="EMBL/GenBank/DDBJ databases">
        <title>Isolation and characterisation of novel Methanocorpusculum spp. from native Australian herbivores indicates the genus is ancestrally host-associated.</title>
        <authorList>
            <person name="Volmer J.G."/>
            <person name="Soo R.M."/>
            <person name="Evans P.N."/>
            <person name="Hoedt E.C."/>
            <person name="Astorga Alsina A.L."/>
            <person name="Woodcroft B.J."/>
            <person name="Tyson G.W."/>
            <person name="Hugenholtz P."/>
            <person name="Morrison M."/>
        </authorList>
    </citation>
    <scope>NUCLEOTIDE SEQUENCE</scope>
    <source>
        <strain evidence="9">MG</strain>
    </source>
</reference>
<dbReference type="PANTHER" id="PTHR36577">
    <property type="entry name" value="DUF521 DOMAIN PROTEIN (AFU_ORTHOLOGUE AFUA_6G00490)"/>
    <property type="match status" value="1"/>
</dbReference>
<evidence type="ECO:0000256" key="2">
    <source>
        <dbReference type="ARBA" id="ARBA00023229"/>
    </source>
</evidence>
<evidence type="ECO:0000256" key="3">
    <source>
        <dbReference type="ARBA" id="ARBA00023239"/>
    </source>
</evidence>
<comment type="subunit">
    <text evidence="6 7">Heterodimer composed of a large subunit (PMDh-L) and a small subunit (PMDh-S).</text>
</comment>
<dbReference type="CDD" id="cd01356">
    <property type="entry name" value="AcnX_swivel"/>
    <property type="match status" value="1"/>
</dbReference>
<organism evidence="9 10">
    <name type="scientific">Methanocorpusculum petauri</name>
    <dbReference type="NCBI Taxonomy" id="3002863"/>
    <lineage>
        <taxon>Archaea</taxon>
        <taxon>Methanobacteriati</taxon>
        <taxon>Methanobacteriota</taxon>
        <taxon>Stenosarchaea group</taxon>
        <taxon>Methanomicrobia</taxon>
        <taxon>Methanomicrobiales</taxon>
        <taxon>Methanocorpusculaceae</taxon>
        <taxon>Methanocorpusculum</taxon>
    </lineage>
</organism>
<name>A0ABT4II92_9EURY</name>
<proteinExistence type="inferred from homology"/>
<dbReference type="PANTHER" id="PTHR36577:SF3">
    <property type="entry name" value="DUF521 DOMAIN PROTEIN (AFU_ORTHOLOGUE AFUA_6G00490)"/>
    <property type="match status" value="1"/>
</dbReference>
<comment type="caution">
    <text evidence="9">The sequence shown here is derived from an EMBL/GenBank/DDBJ whole genome shotgun (WGS) entry which is preliminary data.</text>
</comment>
<evidence type="ECO:0000256" key="5">
    <source>
        <dbReference type="ARBA" id="ARBA00045299"/>
    </source>
</evidence>
<dbReference type="InterPro" id="IPR020794">
    <property type="entry name" value="PMDh_S"/>
</dbReference>
<keyword evidence="2 7" id="KW-0414">Isoprene biosynthesis</keyword>
<comment type="similarity">
    <text evidence="7">Belongs to the AcnX type II small subunit family.</text>
</comment>
<dbReference type="PIRSF" id="PIRSF004966">
    <property type="entry name" value="UCP004966"/>
    <property type="match status" value="1"/>
</dbReference>
<dbReference type="InterPro" id="IPR002840">
    <property type="entry name" value="PMDh-S-like_dom"/>
</dbReference>
<dbReference type="Gene3D" id="3.50.30.10">
    <property type="entry name" value="Phosphohistidine domain"/>
    <property type="match status" value="1"/>
</dbReference>
<comment type="catalytic activity">
    <reaction evidence="4">
        <text>(R)-5-phosphomevalonate = (2E)-3-methyl-5-phosphooxypent-2-enoate + H2O</text>
        <dbReference type="Rhea" id="RHEA:78975"/>
        <dbReference type="ChEBI" id="CHEBI:15377"/>
        <dbReference type="ChEBI" id="CHEBI:58146"/>
        <dbReference type="ChEBI" id="CHEBI:229665"/>
        <dbReference type="EC" id="4.2.1.182"/>
    </reaction>
    <physiologicalReaction direction="left-to-right" evidence="4">
        <dbReference type="Rhea" id="RHEA:78976"/>
    </physiologicalReaction>
</comment>
<keyword evidence="3 7" id="KW-0456">Lyase</keyword>
<dbReference type="NCBIfam" id="NF003046">
    <property type="entry name" value="PRK03955.1"/>
    <property type="match status" value="1"/>
</dbReference>
<evidence type="ECO:0000256" key="1">
    <source>
        <dbReference type="ARBA" id="ARBA00005092"/>
    </source>
</evidence>
<dbReference type="EC" id="4.2.1.182" evidence="7"/>
<evidence type="ECO:0000256" key="6">
    <source>
        <dbReference type="ARBA" id="ARBA00046520"/>
    </source>
</evidence>
<accession>A0ABT4II92</accession>